<dbReference type="AlphaFoldDB" id="A0ABD2NRZ0"/>
<evidence type="ECO:0000256" key="1">
    <source>
        <dbReference type="SAM" id="MobiDB-lite"/>
    </source>
</evidence>
<dbReference type="Proteomes" id="UP001516400">
    <property type="component" value="Unassembled WGS sequence"/>
</dbReference>
<sequence length="107" mass="11761">MPSYFSDRPLRLEQNQTSSDNLPLAVEAQQEETSDDLTLAPSTLNPSQVVSSTSVVTNSTSNQPILSTSSEVVLCPESIRPFEKAAPRKQTRIGRKRRSTEILTDSP</sequence>
<accession>A0ABD2NRZ0</accession>
<gene>
    <name evidence="2" type="ORF">HHI36_004472</name>
</gene>
<comment type="caution">
    <text evidence="2">The sequence shown here is derived from an EMBL/GenBank/DDBJ whole genome shotgun (WGS) entry which is preliminary data.</text>
</comment>
<protein>
    <submittedName>
        <fullName evidence="2">Uncharacterized protein</fullName>
    </submittedName>
</protein>
<keyword evidence="3" id="KW-1185">Reference proteome</keyword>
<feature type="compositionally biased region" description="Basic residues" evidence="1">
    <location>
        <begin position="87"/>
        <end position="98"/>
    </location>
</feature>
<proteinExistence type="predicted"/>
<evidence type="ECO:0000313" key="3">
    <source>
        <dbReference type="Proteomes" id="UP001516400"/>
    </source>
</evidence>
<organism evidence="2 3">
    <name type="scientific">Cryptolaemus montrouzieri</name>
    <dbReference type="NCBI Taxonomy" id="559131"/>
    <lineage>
        <taxon>Eukaryota</taxon>
        <taxon>Metazoa</taxon>
        <taxon>Ecdysozoa</taxon>
        <taxon>Arthropoda</taxon>
        <taxon>Hexapoda</taxon>
        <taxon>Insecta</taxon>
        <taxon>Pterygota</taxon>
        <taxon>Neoptera</taxon>
        <taxon>Endopterygota</taxon>
        <taxon>Coleoptera</taxon>
        <taxon>Polyphaga</taxon>
        <taxon>Cucujiformia</taxon>
        <taxon>Coccinelloidea</taxon>
        <taxon>Coccinellidae</taxon>
        <taxon>Scymninae</taxon>
        <taxon>Scymnini</taxon>
        <taxon>Cryptolaemus</taxon>
    </lineage>
</organism>
<dbReference type="EMBL" id="JABFTP020000144">
    <property type="protein sequence ID" value="KAL3281259.1"/>
    <property type="molecule type" value="Genomic_DNA"/>
</dbReference>
<feature type="region of interest" description="Disordered" evidence="1">
    <location>
        <begin position="1"/>
        <end position="21"/>
    </location>
</feature>
<feature type="region of interest" description="Disordered" evidence="1">
    <location>
        <begin position="84"/>
        <end position="107"/>
    </location>
</feature>
<reference evidence="2 3" key="1">
    <citation type="journal article" date="2021" name="BMC Biol.">
        <title>Horizontally acquired antibacterial genes associated with adaptive radiation of ladybird beetles.</title>
        <authorList>
            <person name="Li H.S."/>
            <person name="Tang X.F."/>
            <person name="Huang Y.H."/>
            <person name="Xu Z.Y."/>
            <person name="Chen M.L."/>
            <person name="Du X.Y."/>
            <person name="Qiu B.Y."/>
            <person name="Chen P.T."/>
            <person name="Zhang W."/>
            <person name="Slipinski A."/>
            <person name="Escalona H.E."/>
            <person name="Waterhouse R.M."/>
            <person name="Zwick A."/>
            <person name="Pang H."/>
        </authorList>
    </citation>
    <scope>NUCLEOTIDE SEQUENCE [LARGE SCALE GENOMIC DNA]</scope>
    <source>
        <strain evidence="2">SYSU2018</strain>
    </source>
</reference>
<name>A0ABD2NRZ0_9CUCU</name>
<evidence type="ECO:0000313" key="2">
    <source>
        <dbReference type="EMBL" id="KAL3281259.1"/>
    </source>
</evidence>